<dbReference type="Proteomes" id="UP000502596">
    <property type="component" value="Segment"/>
</dbReference>
<keyword evidence="3" id="KW-1185">Reference proteome</keyword>
<keyword evidence="2" id="KW-0436">Ligase</keyword>
<feature type="coiled-coil region" evidence="1">
    <location>
        <begin position="30"/>
        <end position="88"/>
    </location>
</feature>
<gene>
    <name evidence="2" type="ORF">PssvBMR2_gp16</name>
</gene>
<dbReference type="GO" id="GO:0016874">
    <property type="term" value="F:ligase activity"/>
    <property type="evidence" value="ECO:0007669"/>
    <property type="project" value="UniProtKB-KW"/>
</dbReference>
<evidence type="ECO:0000256" key="1">
    <source>
        <dbReference type="SAM" id="Coils"/>
    </source>
</evidence>
<organism evidence="2 3">
    <name type="scientific">Pseudomonas phage MR2</name>
    <dbReference type="NCBI Taxonomy" id="2711170"/>
    <lineage>
        <taxon>Viruses</taxon>
        <taxon>Duplodnaviria</taxon>
        <taxon>Heunggongvirae</taxon>
        <taxon>Uroviricota</taxon>
        <taxon>Caudoviricetes</taxon>
        <taxon>Autographivirales</taxon>
        <taxon>Autotranscriptaviridae</taxon>
        <taxon>Studiervirinae</taxon>
        <taxon>Hennigervirus</taxon>
        <taxon>Hennigervirus MR2</taxon>
    </lineage>
</organism>
<sequence length="154" mass="18009">MTFLTFACPIIILILALCLWSCYKTNKPLREKAEAERQAAIKKAQDEANRIAQDLRDAEIAAGVEKALKVLFNEAREYDIRVEQQRKEDRRYGRTVKLPAFNQETREVFHKVLRVGAMEERVDRIEEGNKVRRADALKVRQQLEEIHRVIEPYA</sequence>
<keyword evidence="1" id="KW-0175">Coiled coil</keyword>
<protein>
    <submittedName>
        <fullName evidence="2">Putative A ligase</fullName>
    </submittedName>
</protein>
<reference evidence="2 3" key="1">
    <citation type="journal article" date="2020" name="Microb. Biotechnol.">
        <title>Phage biocontrol to combat Pseudomonas syringae pathogens causing disease in cherry.</title>
        <authorList>
            <person name="Rabiey M."/>
            <person name="Roy S.R."/>
            <person name="Holtappels D."/>
            <person name="Franceschetti L."/>
            <person name="Quilty B.J."/>
            <person name="Creeth R."/>
            <person name="Sundin G.W."/>
            <person name="Wagemans J."/>
            <person name="Lavigne R."/>
            <person name="Jackson R.W."/>
        </authorList>
    </citation>
    <scope>NUCLEOTIDE SEQUENCE [LARGE SCALE GENOMIC DNA]</scope>
</reference>
<name>A0A6M3TA63_9CAUD</name>
<dbReference type="EMBL" id="MT104466">
    <property type="protein sequence ID" value="QJD54659.1"/>
    <property type="molecule type" value="Genomic_DNA"/>
</dbReference>
<evidence type="ECO:0000313" key="3">
    <source>
        <dbReference type="Proteomes" id="UP000502596"/>
    </source>
</evidence>
<proteinExistence type="predicted"/>
<evidence type="ECO:0000313" key="2">
    <source>
        <dbReference type="EMBL" id="QJD54659.1"/>
    </source>
</evidence>
<accession>A0A6M3TA63</accession>